<dbReference type="Proteomes" id="UP001430953">
    <property type="component" value="Unassembled WGS sequence"/>
</dbReference>
<keyword evidence="2" id="KW-1185">Reference proteome</keyword>
<name>A0AAW2FXE1_9HYME</name>
<sequence length="87" mass="10293">MDHTIYTFSVSHEFLNLPEFLIDFLLIKISKNFHTKKLLPGRKHFLEKYTHYDTCNLLILPLAFNTTLMSRRHCGSDGLKLQRRNIS</sequence>
<dbReference type="EMBL" id="JADYXP020000007">
    <property type="protein sequence ID" value="KAL0120053.1"/>
    <property type="molecule type" value="Genomic_DNA"/>
</dbReference>
<organism evidence="1 2">
    <name type="scientific">Cardiocondyla obscurior</name>
    <dbReference type="NCBI Taxonomy" id="286306"/>
    <lineage>
        <taxon>Eukaryota</taxon>
        <taxon>Metazoa</taxon>
        <taxon>Ecdysozoa</taxon>
        <taxon>Arthropoda</taxon>
        <taxon>Hexapoda</taxon>
        <taxon>Insecta</taxon>
        <taxon>Pterygota</taxon>
        <taxon>Neoptera</taxon>
        <taxon>Endopterygota</taxon>
        <taxon>Hymenoptera</taxon>
        <taxon>Apocrita</taxon>
        <taxon>Aculeata</taxon>
        <taxon>Formicoidea</taxon>
        <taxon>Formicidae</taxon>
        <taxon>Myrmicinae</taxon>
        <taxon>Cardiocondyla</taxon>
    </lineage>
</organism>
<gene>
    <name evidence="1" type="ORF">PUN28_008025</name>
</gene>
<evidence type="ECO:0000313" key="1">
    <source>
        <dbReference type="EMBL" id="KAL0120053.1"/>
    </source>
</evidence>
<reference evidence="1 2" key="1">
    <citation type="submission" date="2023-03" db="EMBL/GenBank/DDBJ databases">
        <title>High recombination rates correlate with genetic variation in Cardiocondyla obscurior ants.</title>
        <authorList>
            <person name="Errbii M."/>
        </authorList>
    </citation>
    <scope>NUCLEOTIDE SEQUENCE [LARGE SCALE GENOMIC DNA]</scope>
    <source>
        <strain evidence="1">Alpha-2009</strain>
        <tissue evidence="1">Whole body</tissue>
    </source>
</reference>
<proteinExistence type="predicted"/>
<comment type="caution">
    <text evidence="1">The sequence shown here is derived from an EMBL/GenBank/DDBJ whole genome shotgun (WGS) entry which is preliminary data.</text>
</comment>
<evidence type="ECO:0000313" key="2">
    <source>
        <dbReference type="Proteomes" id="UP001430953"/>
    </source>
</evidence>
<accession>A0AAW2FXE1</accession>
<dbReference type="AlphaFoldDB" id="A0AAW2FXE1"/>
<protein>
    <submittedName>
        <fullName evidence="1">Uncharacterized protein</fullName>
    </submittedName>
</protein>